<gene>
    <name evidence="1" type="ORF">BCR35DRAFT_333881</name>
</gene>
<organism evidence="1 2">
    <name type="scientific">Leucosporidium creatinivorum</name>
    <dbReference type="NCBI Taxonomy" id="106004"/>
    <lineage>
        <taxon>Eukaryota</taxon>
        <taxon>Fungi</taxon>
        <taxon>Dikarya</taxon>
        <taxon>Basidiomycota</taxon>
        <taxon>Pucciniomycotina</taxon>
        <taxon>Microbotryomycetes</taxon>
        <taxon>Leucosporidiales</taxon>
        <taxon>Leucosporidium</taxon>
    </lineage>
</organism>
<dbReference type="InParanoid" id="A0A1Y2EN08"/>
<comment type="caution">
    <text evidence="1">The sequence shown here is derived from an EMBL/GenBank/DDBJ whole genome shotgun (WGS) entry which is preliminary data.</text>
</comment>
<dbReference type="Gene3D" id="3.80.10.10">
    <property type="entry name" value="Ribonuclease Inhibitor"/>
    <property type="match status" value="1"/>
</dbReference>
<evidence type="ECO:0008006" key="3">
    <source>
        <dbReference type="Google" id="ProtNLM"/>
    </source>
</evidence>
<evidence type="ECO:0000313" key="2">
    <source>
        <dbReference type="Proteomes" id="UP000193467"/>
    </source>
</evidence>
<dbReference type="Proteomes" id="UP000193467">
    <property type="component" value="Unassembled WGS sequence"/>
</dbReference>
<protein>
    <recommendedName>
        <fullName evidence="3">F-box domain-containing protein</fullName>
    </recommendedName>
</protein>
<accession>A0A1Y2EN08</accession>
<sequence>MAGWNDLPTEFKVLVVEMVDDKGFVQEDLTILVPDSFRALLALSSMDRELHALVSPLLWKTIALFYAPIARYHQFASKSKAGAEGRFVQNLSLYVPITPTTGFPSVVEAYTELLATTSHLKTFRLRCYTTSVVSGILPHLPSTLSSTLQKLTLEGDIKKGAVEAVVVAALIYALPHLVVVELSGFYHQDEGAPLAIKALRSLRHLQQLIIEDGGGLVHTSLADAWSSSLDSLQLDDVNGAELLEIPRLRILLKRHSNTLQELVVPWYLDRNTFPHFSLPKLERLTLWVDDTSAFLPLSFSASPLRTLTLKMLGEFGEVKEMADVAAIAVLQHRGTLKEVSVMVMANDFAGQEDQDAMESLKELCRKDSVHFESLTARGWTKNIENLGVVE</sequence>
<dbReference type="InterPro" id="IPR032675">
    <property type="entry name" value="LRR_dom_sf"/>
</dbReference>
<dbReference type="AlphaFoldDB" id="A0A1Y2EN08"/>
<proteinExistence type="predicted"/>
<reference evidence="1 2" key="1">
    <citation type="submission" date="2016-07" db="EMBL/GenBank/DDBJ databases">
        <title>Pervasive Adenine N6-methylation of Active Genes in Fungi.</title>
        <authorList>
            <consortium name="DOE Joint Genome Institute"/>
            <person name="Mondo S.J."/>
            <person name="Dannebaum R.O."/>
            <person name="Kuo R.C."/>
            <person name="Labutti K."/>
            <person name="Haridas S."/>
            <person name="Kuo A."/>
            <person name="Salamov A."/>
            <person name="Ahrendt S.R."/>
            <person name="Lipzen A."/>
            <person name="Sullivan W."/>
            <person name="Andreopoulos W.B."/>
            <person name="Clum A."/>
            <person name="Lindquist E."/>
            <person name="Daum C."/>
            <person name="Ramamoorthy G.K."/>
            <person name="Gryganskyi A."/>
            <person name="Culley D."/>
            <person name="Magnuson J.K."/>
            <person name="James T.Y."/>
            <person name="O'Malley M.A."/>
            <person name="Stajich J.E."/>
            <person name="Spatafora J.W."/>
            <person name="Visel A."/>
            <person name="Grigoriev I.V."/>
        </authorList>
    </citation>
    <scope>NUCLEOTIDE SEQUENCE [LARGE SCALE GENOMIC DNA]</scope>
    <source>
        <strain evidence="1 2">62-1032</strain>
    </source>
</reference>
<dbReference type="SUPFAM" id="SSF52047">
    <property type="entry name" value="RNI-like"/>
    <property type="match status" value="1"/>
</dbReference>
<keyword evidence="2" id="KW-1185">Reference proteome</keyword>
<dbReference type="EMBL" id="MCGR01000049">
    <property type="protein sequence ID" value="ORY72927.1"/>
    <property type="molecule type" value="Genomic_DNA"/>
</dbReference>
<name>A0A1Y2EN08_9BASI</name>
<evidence type="ECO:0000313" key="1">
    <source>
        <dbReference type="EMBL" id="ORY72927.1"/>
    </source>
</evidence>